<gene>
    <name evidence="1" type="ORF">GMD78_07490</name>
</gene>
<dbReference type="Proteomes" id="UP000469125">
    <property type="component" value="Unassembled WGS sequence"/>
</dbReference>
<dbReference type="EMBL" id="WOCA01000004">
    <property type="protein sequence ID" value="MUK88232.1"/>
    <property type="molecule type" value="Genomic_DNA"/>
</dbReference>
<dbReference type="AlphaFoldDB" id="A0A6N8FEW0"/>
<accession>A0A6N8FEW0</accession>
<sequence length="274" mass="31129">MDIIETVLYSKPDADNVELIDGDWTDNYGLILVLKENGKFVVQIGDSKLMLPNFTISCTYPLVRWIDNNCFLIADARNEDNTENLYIINLDGTVLNSFHCGDGIEDIVVSNDGIWISYFDEGVFGHGISTEGLVLFSIQGESLFRYHSDLLDRPSIVDCYAICKGTSPSLWLFPYIEFPLLNVNPTKKTVETYKVPKVLHGSNGICVRGRFAYFYDRYNSNGEVYCWEFGSKRPQLVGHFNGTARGLDPSETNHFISIDDNLVKAYRIIHNEEY</sequence>
<dbReference type="SUPFAM" id="SSF75011">
    <property type="entry name" value="3-carboxy-cis,cis-mucoante lactonizing enzyme"/>
    <property type="match status" value="1"/>
</dbReference>
<proteinExistence type="predicted"/>
<name>A0A6N8FEW0_9BACI</name>
<reference evidence="1 2" key="1">
    <citation type="submission" date="2019-11" db="EMBL/GenBank/DDBJ databases">
        <authorList>
            <person name="Li X."/>
        </authorList>
    </citation>
    <scope>NUCLEOTIDE SEQUENCE [LARGE SCALE GENOMIC DNA]</scope>
    <source>
        <strain evidence="1 2">L9</strain>
    </source>
</reference>
<organism evidence="1 2">
    <name type="scientific">Ornithinibacillus caprae</name>
    <dbReference type="NCBI Taxonomy" id="2678566"/>
    <lineage>
        <taxon>Bacteria</taxon>
        <taxon>Bacillati</taxon>
        <taxon>Bacillota</taxon>
        <taxon>Bacilli</taxon>
        <taxon>Bacillales</taxon>
        <taxon>Bacillaceae</taxon>
        <taxon>Ornithinibacillus</taxon>
    </lineage>
</organism>
<evidence type="ECO:0000313" key="1">
    <source>
        <dbReference type="EMBL" id="MUK88232.1"/>
    </source>
</evidence>
<protein>
    <submittedName>
        <fullName evidence="1">TetR family transcriptional regulator</fullName>
    </submittedName>
</protein>
<comment type="caution">
    <text evidence="1">The sequence shown here is derived from an EMBL/GenBank/DDBJ whole genome shotgun (WGS) entry which is preliminary data.</text>
</comment>
<keyword evidence="2" id="KW-1185">Reference proteome</keyword>
<evidence type="ECO:0000313" key="2">
    <source>
        <dbReference type="Proteomes" id="UP000469125"/>
    </source>
</evidence>